<organism evidence="1 2">
    <name type="scientific">Kutzneria albida DSM 43870</name>
    <dbReference type="NCBI Taxonomy" id="1449976"/>
    <lineage>
        <taxon>Bacteria</taxon>
        <taxon>Bacillati</taxon>
        <taxon>Actinomycetota</taxon>
        <taxon>Actinomycetes</taxon>
        <taxon>Pseudonocardiales</taxon>
        <taxon>Pseudonocardiaceae</taxon>
        <taxon>Kutzneria</taxon>
    </lineage>
</organism>
<evidence type="ECO:0000313" key="2">
    <source>
        <dbReference type="Proteomes" id="UP000019225"/>
    </source>
</evidence>
<dbReference type="KEGG" id="kal:KALB_5687"/>
<dbReference type="HOGENOM" id="CLU_780547_0_0_11"/>
<dbReference type="eggNOG" id="COG3153">
    <property type="taxonomic scope" value="Bacteria"/>
</dbReference>
<accession>W5WCZ2</accession>
<gene>
    <name evidence="1" type="ORF">KALB_5687</name>
</gene>
<dbReference type="Proteomes" id="UP000019225">
    <property type="component" value="Chromosome"/>
</dbReference>
<dbReference type="Pfam" id="PF13527">
    <property type="entry name" value="Acetyltransf_9"/>
    <property type="match status" value="1"/>
</dbReference>
<sequence>MGEPFSVTGCTPADYADIADIQEGLLAGGRDGNLAYLKWKYGANPYLDDRYTVLARSGGAGGGDLIGMVGVFGSCWEAGGQRFVLPCLTDTIVAPEYRNSSAFHDMVDTVLELLRRDGVPWLLDFGDQGTIPSMLVRGWRMVGPWAQSALTRPEGFRPPAAWEEVPPSSGANSGVLLRATPGADLDAMVAVARGVPQDGRVRVVRDRAYFTWRAANPLARYYYLVAGGEEPQGYLVAHRSGVDTDEGPTPTTIVECEARTDEVFADLVLAAHERLPGRRVVMGTRDVCRAGLDVLTSLGADIVQPTGRFTRDRPLPNLIIRDTGTAGVPAELAGLLEPEVWDFRGVTGRGWR</sequence>
<proteinExistence type="predicted"/>
<dbReference type="Gene3D" id="3.40.630.30">
    <property type="match status" value="1"/>
</dbReference>
<reference evidence="1 2" key="1">
    <citation type="journal article" date="2014" name="BMC Genomics">
        <title>Complete genome sequence of producer of the glycopeptide antibiotic Aculeximycin Kutzneria albida DSM 43870T, a representative of minor genus of Pseudonocardiaceae.</title>
        <authorList>
            <person name="Rebets Y."/>
            <person name="Tokovenko B."/>
            <person name="Lushchyk I."/>
            <person name="Ruckert C."/>
            <person name="Zaburannyi N."/>
            <person name="Bechthold A."/>
            <person name="Kalinowski J."/>
            <person name="Luzhetskyy A."/>
        </authorList>
    </citation>
    <scope>NUCLEOTIDE SEQUENCE [LARGE SCALE GENOMIC DNA]</scope>
    <source>
        <strain evidence="1">DSM 43870</strain>
    </source>
</reference>
<dbReference type="InterPro" id="IPR016181">
    <property type="entry name" value="Acyl_CoA_acyltransferase"/>
</dbReference>
<dbReference type="SUPFAM" id="SSF55729">
    <property type="entry name" value="Acyl-CoA N-acyltransferases (Nat)"/>
    <property type="match status" value="1"/>
</dbReference>
<protein>
    <submittedName>
        <fullName evidence="1">Uncharacterized protein</fullName>
    </submittedName>
</protein>
<keyword evidence="2" id="KW-1185">Reference proteome</keyword>
<dbReference type="RefSeq" id="WP_025358986.1">
    <property type="nucleotide sequence ID" value="NZ_CP007155.1"/>
</dbReference>
<dbReference type="OrthoDB" id="4037698at2"/>
<dbReference type="STRING" id="1449976.KALB_5687"/>
<name>W5WCZ2_9PSEU</name>
<evidence type="ECO:0000313" key="1">
    <source>
        <dbReference type="EMBL" id="AHH99048.1"/>
    </source>
</evidence>
<dbReference type="EMBL" id="CP007155">
    <property type="protein sequence ID" value="AHH99048.1"/>
    <property type="molecule type" value="Genomic_DNA"/>
</dbReference>
<dbReference type="AlphaFoldDB" id="W5WCZ2"/>